<dbReference type="Proteomes" id="UP001206595">
    <property type="component" value="Unassembled WGS sequence"/>
</dbReference>
<accession>A0AAD5HFS8</accession>
<name>A0AAD5HFS8_UMBRA</name>
<keyword evidence="2" id="KW-1185">Reference proteome</keyword>
<dbReference type="GeneID" id="75911979"/>
<gene>
    <name evidence="1" type="ORF">K450DRAFT_226889</name>
</gene>
<protein>
    <submittedName>
        <fullName evidence="1">Uncharacterized protein</fullName>
    </submittedName>
</protein>
<reference evidence="1" key="1">
    <citation type="submission" date="2021-06" db="EMBL/GenBank/DDBJ databases">
        <authorList>
            <consortium name="DOE Joint Genome Institute"/>
            <person name="Mondo S.J."/>
            <person name="Amses K.R."/>
            <person name="Simmons D.R."/>
            <person name="Longcore J.E."/>
            <person name="Seto K."/>
            <person name="Alves G.H."/>
            <person name="Bonds A.E."/>
            <person name="Quandt C.A."/>
            <person name="Davis W.J."/>
            <person name="Chang Y."/>
            <person name="Letcher P.M."/>
            <person name="Powell M.J."/>
            <person name="Kuo A."/>
            <person name="Labutti K."/>
            <person name="Pangilinan J."/>
            <person name="Andreopoulos W."/>
            <person name="Tritt A."/>
            <person name="Riley R."/>
            <person name="Hundley H."/>
            <person name="Johnson J."/>
            <person name="Lipzen A."/>
            <person name="Barry K."/>
            <person name="Berbee M.L."/>
            <person name="Buchler N.E."/>
            <person name="Grigoriev I.V."/>
            <person name="Spatafora J.W."/>
            <person name="Stajich J.E."/>
            <person name="James T.Y."/>
        </authorList>
    </citation>
    <scope>NUCLEOTIDE SEQUENCE</scope>
    <source>
        <strain evidence="1">AG</strain>
    </source>
</reference>
<sequence length="104" mass="11218">MARISSRHWINSSLSLTRMVFSLIDMTSSLDFSMRWTRRSSAFANALVSSVTIGSLSPLRGPDIRGGVLSPTDRTSSCSLSISWLGASVVSWSMVAHGVIRGAK</sequence>
<evidence type="ECO:0000313" key="2">
    <source>
        <dbReference type="Proteomes" id="UP001206595"/>
    </source>
</evidence>
<comment type="caution">
    <text evidence="1">The sequence shown here is derived from an EMBL/GenBank/DDBJ whole genome shotgun (WGS) entry which is preliminary data.</text>
</comment>
<dbReference type="RefSeq" id="XP_051447786.1">
    <property type="nucleotide sequence ID" value="XM_051586631.1"/>
</dbReference>
<reference evidence="1" key="2">
    <citation type="journal article" date="2022" name="Proc. Natl. Acad. Sci. U.S.A.">
        <title>Diploid-dominant life cycles characterize the early evolution of Fungi.</title>
        <authorList>
            <person name="Amses K.R."/>
            <person name="Simmons D.R."/>
            <person name="Longcore J.E."/>
            <person name="Mondo S.J."/>
            <person name="Seto K."/>
            <person name="Jeronimo G.H."/>
            <person name="Bonds A.E."/>
            <person name="Quandt C.A."/>
            <person name="Davis W.J."/>
            <person name="Chang Y."/>
            <person name="Federici B.A."/>
            <person name="Kuo A."/>
            <person name="LaButti K."/>
            <person name="Pangilinan J."/>
            <person name="Andreopoulos W."/>
            <person name="Tritt A."/>
            <person name="Riley R."/>
            <person name="Hundley H."/>
            <person name="Johnson J."/>
            <person name="Lipzen A."/>
            <person name="Barry K."/>
            <person name="Lang B.F."/>
            <person name="Cuomo C.A."/>
            <person name="Buchler N.E."/>
            <person name="Grigoriev I.V."/>
            <person name="Spatafora J.W."/>
            <person name="Stajich J.E."/>
            <person name="James T.Y."/>
        </authorList>
    </citation>
    <scope>NUCLEOTIDE SEQUENCE</scope>
    <source>
        <strain evidence="1">AG</strain>
    </source>
</reference>
<organism evidence="1 2">
    <name type="scientific">Umbelopsis ramanniana AG</name>
    <dbReference type="NCBI Taxonomy" id="1314678"/>
    <lineage>
        <taxon>Eukaryota</taxon>
        <taxon>Fungi</taxon>
        <taxon>Fungi incertae sedis</taxon>
        <taxon>Mucoromycota</taxon>
        <taxon>Mucoromycotina</taxon>
        <taxon>Umbelopsidomycetes</taxon>
        <taxon>Umbelopsidales</taxon>
        <taxon>Umbelopsidaceae</taxon>
        <taxon>Umbelopsis</taxon>
    </lineage>
</organism>
<dbReference type="AlphaFoldDB" id="A0AAD5HFS8"/>
<proteinExistence type="predicted"/>
<evidence type="ECO:0000313" key="1">
    <source>
        <dbReference type="EMBL" id="KAI8582782.1"/>
    </source>
</evidence>
<dbReference type="EMBL" id="MU620899">
    <property type="protein sequence ID" value="KAI8582782.1"/>
    <property type="molecule type" value="Genomic_DNA"/>
</dbReference>